<evidence type="ECO:0000256" key="1">
    <source>
        <dbReference type="SAM" id="SignalP"/>
    </source>
</evidence>
<feature type="signal peptide" evidence="1">
    <location>
        <begin position="1"/>
        <end position="24"/>
    </location>
</feature>
<accession>A0A819MLI2</accession>
<dbReference type="EMBL" id="CAJOBE010005689">
    <property type="protein sequence ID" value="CAF3981808.1"/>
    <property type="molecule type" value="Genomic_DNA"/>
</dbReference>
<name>A0A819MLI2_9BILA</name>
<evidence type="ECO:0000313" key="3">
    <source>
        <dbReference type="EMBL" id="CAF1221551.1"/>
    </source>
</evidence>
<dbReference type="EMBL" id="CAJNOU010001554">
    <property type="protein sequence ID" value="CAF1221551.1"/>
    <property type="molecule type" value="Genomic_DNA"/>
</dbReference>
<dbReference type="OrthoDB" id="10070478at2759"/>
<reference evidence="5" key="1">
    <citation type="submission" date="2021-02" db="EMBL/GenBank/DDBJ databases">
        <authorList>
            <person name="Nowell W R."/>
        </authorList>
    </citation>
    <scope>NUCLEOTIDE SEQUENCE</scope>
</reference>
<evidence type="ECO:0000313" key="4">
    <source>
        <dbReference type="EMBL" id="CAF3969749.1"/>
    </source>
</evidence>
<dbReference type="Proteomes" id="UP000663882">
    <property type="component" value="Unassembled WGS sequence"/>
</dbReference>
<dbReference type="Proteomes" id="UP000663889">
    <property type="component" value="Unassembled WGS sequence"/>
</dbReference>
<dbReference type="Proteomes" id="UP000663823">
    <property type="component" value="Unassembled WGS sequence"/>
</dbReference>
<proteinExistence type="predicted"/>
<dbReference type="Proteomes" id="UP000663874">
    <property type="component" value="Unassembled WGS sequence"/>
</dbReference>
<sequence>MGPYLFLWLLLFLVLSLLICRLNTLRSKYPVIDNNSTTQTLHTSTQPISLSIYSISPLQHIENHNLRHLGTQTSIEDTSLRNSIGSIQQQLPDERAITTSVERQTSCSLPAYNDVAQRSSITITMEQQSLLPPSYDDFIRGN</sequence>
<evidence type="ECO:0000313" key="2">
    <source>
        <dbReference type="EMBL" id="CAF1186832.1"/>
    </source>
</evidence>
<comment type="caution">
    <text evidence="5">The sequence shown here is derived from an EMBL/GenBank/DDBJ whole genome shotgun (WGS) entry which is preliminary data.</text>
</comment>
<evidence type="ECO:0000313" key="6">
    <source>
        <dbReference type="Proteomes" id="UP000663874"/>
    </source>
</evidence>
<gene>
    <name evidence="5" type="ORF">FNK824_LOCUS24906</name>
    <name evidence="4" type="ORF">OTI717_LOCUS27369</name>
    <name evidence="2" type="ORF">RFH988_LOCUS23825</name>
    <name evidence="3" type="ORF">SEV965_LOCUS22215</name>
</gene>
<dbReference type="EMBL" id="CAJOAX010006080">
    <property type="protein sequence ID" value="CAF3969749.1"/>
    <property type="molecule type" value="Genomic_DNA"/>
</dbReference>
<protein>
    <submittedName>
        <fullName evidence="5">Uncharacterized protein</fullName>
    </submittedName>
</protein>
<dbReference type="EMBL" id="CAJNOO010001681">
    <property type="protein sequence ID" value="CAF1186832.1"/>
    <property type="molecule type" value="Genomic_DNA"/>
</dbReference>
<evidence type="ECO:0000313" key="5">
    <source>
        <dbReference type="EMBL" id="CAF3981808.1"/>
    </source>
</evidence>
<dbReference type="AlphaFoldDB" id="A0A819MLI2"/>
<feature type="chain" id="PRO_5035618984" evidence="1">
    <location>
        <begin position="25"/>
        <end position="142"/>
    </location>
</feature>
<organism evidence="5 6">
    <name type="scientific">Rotaria sordida</name>
    <dbReference type="NCBI Taxonomy" id="392033"/>
    <lineage>
        <taxon>Eukaryota</taxon>
        <taxon>Metazoa</taxon>
        <taxon>Spiralia</taxon>
        <taxon>Gnathifera</taxon>
        <taxon>Rotifera</taxon>
        <taxon>Eurotatoria</taxon>
        <taxon>Bdelloidea</taxon>
        <taxon>Philodinida</taxon>
        <taxon>Philodinidae</taxon>
        <taxon>Rotaria</taxon>
    </lineage>
</organism>
<keyword evidence="1" id="KW-0732">Signal</keyword>